<dbReference type="GO" id="GO:0003989">
    <property type="term" value="F:acetyl-CoA carboxylase activity"/>
    <property type="evidence" value="ECO:0007669"/>
    <property type="project" value="InterPro"/>
</dbReference>
<proteinExistence type="predicted"/>
<dbReference type="EMBL" id="GL377648">
    <property type="protein sequence ID" value="EFJ11250.1"/>
    <property type="molecule type" value="Genomic_DNA"/>
</dbReference>
<protein>
    <recommendedName>
        <fullName evidence="3">Acetyl-coenzyme A carboxylase carboxyl transferase subunit beta domain-containing protein</fullName>
    </recommendedName>
</protein>
<feature type="non-terminal residue" evidence="4">
    <location>
        <position position="1"/>
    </location>
</feature>
<dbReference type="InterPro" id="IPR049076">
    <property type="entry name" value="ACCA"/>
</dbReference>
<dbReference type="InParanoid" id="D8SWM0"/>
<dbReference type="eggNOG" id="KOG0368">
    <property type="taxonomic scope" value="Eukaryota"/>
</dbReference>
<evidence type="ECO:0000259" key="3">
    <source>
        <dbReference type="Pfam" id="PF01039"/>
    </source>
</evidence>
<keyword evidence="1" id="KW-0547">Nucleotide-binding</keyword>
<gene>
    <name evidence="4" type="ORF">SELMODRAFT_126483</name>
</gene>
<dbReference type="Gene3D" id="3.90.226.10">
    <property type="entry name" value="2-enoyl-CoA Hydratase, Chain A, domain 1"/>
    <property type="match status" value="1"/>
</dbReference>
<dbReference type="GO" id="GO:0005524">
    <property type="term" value="F:ATP binding"/>
    <property type="evidence" value="ECO:0007669"/>
    <property type="project" value="UniProtKB-KW"/>
</dbReference>
<reference evidence="4 5" key="1">
    <citation type="journal article" date="2011" name="Science">
        <title>The Selaginella genome identifies genetic changes associated with the evolution of vascular plants.</title>
        <authorList>
            <person name="Banks J.A."/>
            <person name="Nishiyama T."/>
            <person name="Hasebe M."/>
            <person name="Bowman J.L."/>
            <person name="Gribskov M."/>
            <person name="dePamphilis C."/>
            <person name="Albert V.A."/>
            <person name="Aono N."/>
            <person name="Aoyama T."/>
            <person name="Ambrose B.A."/>
            <person name="Ashton N.W."/>
            <person name="Axtell M.J."/>
            <person name="Barker E."/>
            <person name="Barker M.S."/>
            <person name="Bennetzen J.L."/>
            <person name="Bonawitz N.D."/>
            <person name="Chapple C."/>
            <person name="Cheng C."/>
            <person name="Correa L.G."/>
            <person name="Dacre M."/>
            <person name="DeBarry J."/>
            <person name="Dreyer I."/>
            <person name="Elias M."/>
            <person name="Engstrom E.M."/>
            <person name="Estelle M."/>
            <person name="Feng L."/>
            <person name="Finet C."/>
            <person name="Floyd S.K."/>
            <person name="Frommer W.B."/>
            <person name="Fujita T."/>
            <person name="Gramzow L."/>
            <person name="Gutensohn M."/>
            <person name="Harholt J."/>
            <person name="Hattori M."/>
            <person name="Heyl A."/>
            <person name="Hirai T."/>
            <person name="Hiwatashi Y."/>
            <person name="Ishikawa M."/>
            <person name="Iwata M."/>
            <person name="Karol K.G."/>
            <person name="Koehler B."/>
            <person name="Kolukisaoglu U."/>
            <person name="Kubo M."/>
            <person name="Kurata T."/>
            <person name="Lalonde S."/>
            <person name="Li K."/>
            <person name="Li Y."/>
            <person name="Litt A."/>
            <person name="Lyons E."/>
            <person name="Manning G."/>
            <person name="Maruyama T."/>
            <person name="Michael T.P."/>
            <person name="Mikami K."/>
            <person name="Miyazaki S."/>
            <person name="Morinaga S."/>
            <person name="Murata T."/>
            <person name="Mueller-Roeber B."/>
            <person name="Nelson D.R."/>
            <person name="Obara M."/>
            <person name="Oguri Y."/>
            <person name="Olmstead R.G."/>
            <person name="Onodera N."/>
            <person name="Petersen B.L."/>
            <person name="Pils B."/>
            <person name="Prigge M."/>
            <person name="Rensing S.A."/>
            <person name="Riano-Pachon D.M."/>
            <person name="Roberts A.W."/>
            <person name="Sato Y."/>
            <person name="Scheller H.V."/>
            <person name="Schulz B."/>
            <person name="Schulz C."/>
            <person name="Shakirov E.V."/>
            <person name="Shibagaki N."/>
            <person name="Shinohara N."/>
            <person name="Shippen D.E."/>
            <person name="Soerensen I."/>
            <person name="Sotooka R."/>
            <person name="Sugimoto N."/>
            <person name="Sugita M."/>
            <person name="Sumikawa N."/>
            <person name="Tanurdzic M."/>
            <person name="Theissen G."/>
            <person name="Ulvskov P."/>
            <person name="Wakazuki S."/>
            <person name="Weng J.K."/>
            <person name="Willats W.W."/>
            <person name="Wipf D."/>
            <person name="Wolf P.G."/>
            <person name="Yang L."/>
            <person name="Zimmer A.D."/>
            <person name="Zhu Q."/>
            <person name="Mitros T."/>
            <person name="Hellsten U."/>
            <person name="Loque D."/>
            <person name="Otillar R."/>
            <person name="Salamov A."/>
            <person name="Schmutz J."/>
            <person name="Shapiro H."/>
            <person name="Lindquist E."/>
            <person name="Lucas S."/>
            <person name="Rokhsar D."/>
            <person name="Grigoriev I.V."/>
        </authorList>
    </citation>
    <scope>NUCLEOTIDE SEQUENCE [LARGE SCALE GENOMIC DNA]</scope>
</reference>
<evidence type="ECO:0000256" key="2">
    <source>
        <dbReference type="ARBA" id="ARBA00022840"/>
    </source>
</evidence>
<keyword evidence="5" id="KW-1185">Reference proteome</keyword>
<keyword evidence="2" id="KW-0067">ATP-binding</keyword>
<feature type="domain" description="Acetyl-coenzyme A carboxylase carboxyl transferase subunit beta" evidence="3">
    <location>
        <begin position="1"/>
        <end position="47"/>
    </location>
</feature>
<dbReference type="STRING" id="88036.D8SWM0"/>
<dbReference type="Proteomes" id="UP000001514">
    <property type="component" value="Unassembled WGS sequence"/>
</dbReference>
<dbReference type="KEGG" id="smo:SELMODRAFT_126483"/>
<dbReference type="PANTHER" id="PTHR45728">
    <property type="entry name" value="ACETYL-COA CARBOXYLASE, ISOFORM A"/>
    <property type="match status" value="1"/>
</dbReference>
<dbReference type="InterPro" id="IPR034733">
    <property type="entry name" value="AcCoA_carboxyl_beta"/>
</dbReference>
<evidence type="ECO:0000313" key="5">
    <source>
        <dbReference type="Proteomes" id="UP000001514"/>
    </source>
</evidence>
<dbReference type="Gramene" id="EFJ11250">
    <property type="protein sequence ID" value="EFJ11250"/>
    <property type="gene ID" value="SELMODRAFT_126483"/>
</dbReference>
<accession>D8SWM0</accession>
<dbReference type="HOGENOM" id="CLU_2765471_0_0_1"/>
<dbReference type="AlphaFoldDB" id="D8SWM0"/>
<organism evidence="5">
    <name type="scientific">Selaginella moellendorffii</name>
    <name type="common">Spikemoss</name>
    <dbReference type="NCBI Taxonomy" id="88036"/>
    <lineage>
        <taxon>Eukaryota</taxon>
        <taxon>Viridiplantae</taxon>
        <taxon>Streptophyta</taxon>
        <taxon>Embryophyta</taxon>
        <taxon>Tracheophyta</taxon>
        <taxon>Lycopodiopsida</taxon>
        <taxon>Selaginellales</taxon>
        <taxon>Selaginellaceae</taxon>
        <taxon>Selaginella</taxon>
    </lineage>
</organism>
<dbReference type="PANTHER" id="PTHR45728:SF3">
    <property type="entry name" value="ACETYL-COA CARBOXYLASE"/>
    <property type="match status" value="1"/>
</dbReference>
<name>D8SWM0_SELML</name>
<evidence type="ECO:0000313" key="4">
    <source>
        <dbReference type="EMBL" id="EFJ11250.1"/>
    </source>
</evidence>
<dbReference type="Pfam" id="PF01039">
    <property type="entry name" value="Carboxyl_trans"/>
    <property type="match status" value="1"/>
</dbReference>
<sequence>GFSGGQRDFFKGVLQAGSTIIERLCTYQCPMPQNGELRGSTWVVVPPFGTASSSPALAVLSTYISTLSTV</sequence>
<evidence type="ECO:0000256" key="1">
    <source>
        <dbReference type="ARBA" id="ARBA00022741"/>
    </source>
</evidence>